<comment type="caution">
    <text evidence="5">The sequence shown here is derived from an EMBL/GenBank/DDBJ whole genome shotgun (WGS) entry which is preliminary data.</text>
</comment>
<dbReference type="Proteomes" id="UP000020773">
    <property type="component" value="Unassembled WGS sequence"/>
</dbReference>
<evidence type="ECO:0000256" key="3">
    <source>
        <dbReference type="ARBA" id="ARBA00023237"/>
    </source>
</evidence>
<evidence type="ECO:0000256" key="2">
    <source>
        <dbReference type="ARBA" id="ARBA00023136"/>
    </source>
</evidence>
<organism evidence="5 6">
    <name type="scientific">Bacteroides fragilis str. 3998T(B)3</name>
    <dbReference type="NCBI Taxonomy" id="1339316"/>
    <lineage>
        <taxon>Bacteria</taxon>
        <taxon>Pseudomonadati</taxon>
        <taxon>Bacteroidota</taxon>
        <taxon>Bacteroidia</taxon>
        <taxon>Bacteroidales</taxon>
        <taxon>Bacteroidaceae</taxon>
        <taxon>Bacteroides</taxon>
    </lineage>
</organism>
<dbReference type="Gene3D" id="2.40.170.20">
    <property type="entry name" value="TonB-dependent receptor, beta-barrel domain"/>
    <property type="match status" value="1"/>
</dbReference>
<keyword evidence="2" id="KW-0472">Membrane</keyword>
<dbReference type="InterPro" id="IPR008969">
    <property type="entry name" value="CarboxyPept-like_regulatory"/>
</dbReference>
<dbReference type="GO" id="GO:0009279">
    <property type="term" value="C:cell outer membrane"/>
    <property type="evidence" value="ECO:0007669"/>
    <property type="project" value="UniProtKB-SubCell"/>
</dbReference>
<dbReference type="EMBL" id="JGDB01000269">
    <property type="protein sequence ID" value="EXY88809.1"/>
    <property type="molecule type" value="Genomic_DNA"/>
</dbReference>
<dbReference type="PATRIC" id="fig|1339316.3.peg.4300"/>
<sequence length="855" mass="97021">MNWGIHDRRGWMAVVLLLCAYPFSAQNTGQITLELRNKPLPAVLKLIEKAGEKHIIFSYNETETYHVTASIHQRNESEALSIVLKSTPFIYKERENYFVIQKGNIDKRLITIRGSVIDENNEPLVCANVLLLDKADSAFVNGVVTNQDGSFRIPGEEGRDYLLKTSYIGYQTKIQPCGAMNKVCLFSDTQLMKEVVISVDHPLIVHKDNGLLANVVGTPLAKMGSAAEMISHLPFVTGGVGEYMVLGHGVPVIYINGRKIRDQGELERLRADDILSAEVITTPGVEYGSDVSSVIRIRTIRRRGQGISSGFRGVFSQGHDYNASENLYLNYRTGGLDLFVKGDLKHGNYYQESILNQETDASSRWEVKGEATSFHKAVYFSGEVGFNYELDDKNSLGARYMPGANVGSVNRTNLGNNFVYKDGEKIEEISSLQHAHTYPTWTHSVNGYYNGVFGQWNVDFNADYLLGKNNSTNEVFNNDDKAAQSENEVRNYLYAMRMVVKRSFRKGTLSFGTEETFTNRHDVFVQSGFSDNADDHIKQSIYSVFADYSLHLDKFNVAVGLRYEHQKTDYYEYGVHQDEQSPVYNDIVPVALVGYEDKGWHASLSYRLIRNNPDYHMLSSSITYSSKYMYRSGDPLLVPQKHHVFILDAGSRWAFVNLFFDRTLDLYTRFLKPYNDETHPGVLLFTMASIPTTDTYGMNLNVSPKIGCWQPQLNGGMYFYDADVRSLGITRHWNEPQFYFELDNSFTFPDGWFLNVNGNISTAAKQSYSLIHREGTVNARLSKSFLEDALMITLTADDIFHTRYHYMDGYGVRSHILTRSYNDNQRFGIQISYKFNATKSKYKGTGAGQSEKQRL</sequence>
<dbReference type="Pfam" id="PF14905">
    <property type="entry name" value="OMP_b-brl_3"/>
    <property type="match status" value="1"/>
</dbReference>
<protein>
    <submittedName>
        <fullName evidence="5">Cna B-type domain protein</fullName>
    </submittedName>
</protein>
<evidence type="ECO:0000256" key="1">
    <source>
        <dbReference type="ARBA" id="ARBA00004442"/>
    </source>
</evidence>
<dbReference type="InterPro" id="IPR041700">
    <property type="entry name" value="OMP_b-brl_3"/>
</dbReference>
<name>A0A015TWJ4_BACFG</name>
<feature type="domain" description="Outer membrane protein beta-barrel" evidence="4">
    <location>
        <begin position="459"/>
        <end position="833"/>
    </location>
</feature>
<dbReference type="AlphaFoldDB" id="A0A015TWJ4"/>
<proteinExistence type="predicted"/>
<reference evidence="5 6" key="1">
    <citation type="submission" date="2014-02" db="EMBL/GenBank/DDBJ databases">
        <authorList>
            <person name="Sears C."/>
            <person name="Carroll K."/>
            <person name="Sack B.R."/>
            <person name="Qadri F."/>
            <person name="Myers L.L."/>
            <person name="Chung G.-T."/>
            <person name="Escheverria P."/>
            <person name="Fraser C.M."/>
            <person name="Sadzewicz L."/>
            <person name="Shefchek K.A."/>
            <person name="Tallon L."/>
            <person name="Das S.P."/>
            <person name="Daugherty S."/>
            <person name="Mongodin E.F."/>
        </authorList>
    </citation>
    <scope>NUCLEOTIDE SEQUENCE [LARGE SCALE GENOMIC DNA]</scope>
    <source>
        <strain evidence="6">3998T(B)3</strain>
    </source>
</reference>
<accession>A0A015TWJ4</accession>
<evidence type="ECO:0000313" key="5">
    <source>
        <dbReference type="EMBL" id="EXY88809.1"/>
    </source>
</evidence>
<keyword evidence="3" id="KW-0998">Cell outer membrane</keyword>
<dbReference type="InterPro" id="IPR036942">
    <property type="entry name" value="Beta-barrel_TonB_sf"/>
</dbReference>
<gene>
    <name evidence="5" type="ORF">M125_4527</name>
</gene>
<evidence type="ECO:0000313" key="6">
    <source>
        <dbReference type="Proteomes" id="UP000020773"/>
    </source>
</evidence>
<dbReference type="Pfam" id="PF13715">
    <property type="entry name" value="CarbopepD_reg_2"/>
    <property type="match status" value="1"/>
</dbReference>
<evidence type="ECO:0000259" key="4">
    <source>
        <dbReference type="Pfam" id="PF14905"/>
    </source>
</evidence>
<dbReference type="SUPFAM" id="SSF56935">
    <property type="entry name" value="Porins"/>
    <property type="match status" value="1"/>
</dbReference>
<comment type="subcellular location">
    <subcellularLocation>
        <location evidence="1">Cell outer membrane</location>
    </subcellularLocation>
</comment>
<dbReference type="SUPFAM" id="SSF49464">
    <property type="entry name" value="Carboxypeptidase regulatory domain-like"/>
    <property type="match status" value="1"/>
</dbReference>
<dbReference type="RefSeq" id="WP_032579449.1">
    <property type="nucleotide sequence ID" value="NZ_JGDB01000269.1"/>
</dbReference>